<dbReference type="STRING" id="1798470.A3D55_01905"/>
<protein>
    <recommendedName>
        <fullName evidence="5">Cell division protein FtsL</fullName>
    </recommendedName>
</protein>
<evidence type="ECO:0000256" key="2">
    <source>
        <dbReference type="SAM" id="Phobius"/>
    </source>
</evidence>
<comment type="caution">
    <text evidence="3">The sequence shown here is derived from an EMBL/GenBank/DDBJ whole genome shotgun (WGS) entry which is preliminary data.</text>
</comment>
<reference evidence="3 4" key="1">
    <citation type="journal article" date="2016" name="Nat. Commun.">
        <title>Thousands of microbial genomes shed light on interconnected biogeochemical processes in an aquifer system.</title>
        <authorList>
            <person name="Anantharaman K."/>
            <person name="Brown C.T."/>
            <person name="Hug L.A."/>
            <person name="Sharon I."/>
            <person name="Castelle C.J."/>
            <person name="Probst A.J."/>
            <person name="Thomas B.C."/>
            <person name="Singh A."/>
            <person name="Wilkins M.J."/>
            <person name="Karaoz U."/>
            <person name="Brodie E.L."/>
            <person name="Williams K.H."/>
            <person name="Hubbard S.S."/>
            <person name="Banfield J.F."/>
        </authorList>
    </citation>
    <scope>NUCLEOTIDE SEQUENCE [LARGE SCALE GENOMIC DNA]</scope>
</reference>
<keyword evidence="2" id="KW-0812">Transmembrane</keyword>
<gene>
    <name evidence="3" type="ORF">A3D55_01905</name>
</gene>
<feature type="transmembrane region" description="Helical" evidence="2">
    <location>
        <begin position="12"/>
        <end position="32"/>
    </location>
</feature>
<proteinExistence type="predicted"/>
<accession>A0A1F6BPE3</accession>
<feature type="coiled-coil region" evidence="1">
    <location>
        <begin position="37"/>
        <end position="64"/>
    </location>
</feature>
<dbReference type="AlphaFoldDB" id="A0A1F6BPE3"/>
<dbReference type="EMBL" id="MFKJ01000014">
    <property type="protein sequence ID" value="OGG38738.1"/>
    <property type="molecule type" value="Genomic_DNA"/>
</dbReference>
<evidence type="ECO:0008006" key="5">
    <source>
        <dbReference type="Google" id="ProtNLM"/>
    </source>
</evidence>
<dbReference type="Proteomes" id="UP000178825">
    <property type="component" value="Unassembled WGS sequence"/>
</dbReference>
<evidence type="ECO:0000256" key="1">
    <source>
        <dbReference type="SAM" id="Coils"/>
    </source>
</evidence>
<evidence type="ECO:0000313" key="3">
    <source>
        <dbReference type="EMBL" id="OGG38738.1"/>
    </source>
</evidence>
<keyword evidence="2" id="KW-0472">Membrane</keyword>
<organism evidence="3 4">
    <name type="scientific">Candidatus Jorgensenbacteria bacterium RIFCSPHIGHO2_02_FULL_45_20</name>
    <dbReference type="NCBI Taxonomy" id="1798470"/>
    <lineage>
        <taxon>Bacteria</taxon>
        <taxon>Candidatus Joergenseniibacteriota</taxon>
    </lineage>
</organism>
<sequence length="96" mass="10986">MTIINPAKNKNITLFIIFAFAFVLLGGGVYIYEYNALANARYELDTLKQKRIDVEAKNAELKNEFYAVTDAAKLREVASEYNLMIENKPQYITLSK</sequence>
<keyword evidence="2" id="KW-1133">Transmembrane helix</keyword>
<keyword evidence="1" id="KW-0175">Coiled coil</keyword>
<name>A0A1F6BPE3_9BACT</name>
<evidence type="ECO:0000313" key="4">
    <source>
        <dbReference type="Proteomes" id="UP000178825"/>
    </source>
</evidence>